<feature type="compositionally biased region" description="Basic and acidic residues" evidence="1">
    <location>
        <begin position="28"/>
        <end position="42"/>
    </location>
</feature>
<organism evidence="2 3">
    <name type="scientific">Cryptolaemus montrouzieri</name>
    <dbReference type="NCBI Taxonomy" id="559131"/>
    <lineage>
        <taxon>Eukaryota</taxon>
        <taxon>Metazoa</taxon>
        <taxon>Ecdysozoa</taxon>
        <taxon>Arthropoda</taxon>
        <taxon>Hexapoda</taxon>
        <taxon>Insecta</taxon>
        <taxon>Pterygota</taxon>
        <taxon>Neoptera</taxon>
        <taxon>Endopterygota</taxon>
        <taxon>Coleoptera</taxon>
        <taxon>Polyphaga</taxon>
        <taxon>Cucujiformia</taxon>
        <taxon>Coccinelloidea</taxon>
        <taxon>Coccinellidae</taxon>
        <taxon>Scymninae</taxon>
        <taxon>Scymnini</taxon>
        <taxon>Cryptolaemus</taxon>
    </lineage>
</organism>
<dbReference type="InterPro" id="IPR011011">
    <property type="entry name" value="Znf_FYVE_PHD"/>
</dbReference>
<gene>
    <name evidence="2" type="ORF">HHI36_013415</name>
</gene>
<protein>
    <recommendedName>
        <fullName evidence="4">Zinc finger PHD-type domain-containing protein</fullName>
    </recommendedName>
</protein>
<evidence type="ECO:0000313" key="2">
    <source>
        <dbReference type="EMBL" id="KAL3278071.1"/>
    </source>
</evidence>
<dbReference type="Proteomes" id="UP001516400">
    <property type="component" value="Unassembled WGS sequence"/>
</dbReference>
<comment type="caution">
    <text evidence="2">The sequence shown here is derived from an EMBL/GenBank/DDBJ whole genome shotgun (WGS) entry which is preliminary data.</text>
</comment>
<dbReference type="Gene3D" id="3.30.40.10">
    <property type="entry name" value="Zinc/RING finger domain, C3HC4 (zinc finger)"/>
    <property type="match status" value="1"/>
</dbReference>
<proteinExistence type="predicted"/>
<feature type="region of interest" description="Disordered" evidence="1">
    <location>
        <begin position="1"/>
        <end position="42"/>
    </location>
</feature>
<feature type="compositionally biased region" description="Basic residues" evidence="1">
    <location>
        <begin position="1"/>
        <end position="10"/>
    </location>
</feature>
<evidence type="ECO:0000313" key="3">
    <source>
        <dbReference type="Proteomes" id="UP001516400"/>
    </source>
</evidence>
<name>A0ABD2NHA7_9CUCU</name>
<sequence>MAELKLKRKTKAEIPTRKRRQAVTRSLHMNDDSDEHGLDQEGEKDDCVCILQRSKPGEGWLRCMRCSRWVHATCADLPKRNKLFVRELCN</sequence>
<evidence type="ECO:0000256" key="1">
    <source>
        <dbReference type="SAM" id="MobiDB-lite"/>
    </source>
</evidence>
<keyword evidence="3" id="KW-1185">Reference proteome</keyword>
<dbReference type="InterPro" id="IPR013083">
    <property type="entry name" value="Znf_RING/FYVE/PHD"/>
</dbReference>
<dbReference type="EMBL" id="JABFTP020000103">
    <property type="protein sequence ID" value="KAL3278071.1"/>
    <property type="molecule type" value="Genomic_DNA"/>
</dbReference>
<dbReference type="AlphaFoldDB" id="A0ABD2NHA7"/>
<dbReference type="SUPFAM" id="SSF57903">
    <property type="entry name" value="FYVE/PHD zinc finger"/>
    <property type="match status" value="1"/>
</dbReference>
<evidence type="ECO:0008006" key="4">
    <source>
        <dbReference type="Google" id="ProtNLM"/>
    </source>
</evidence>
<reference evidence="2 3" key="1">
    <citation type="journal article" date="2021" name="BMC Biol.">
        <title>Horizontally acquired antibacterial genes associated with adaptive radiation of ladybird beetles.</title>
        <authorList>
            <person name="Li H.S."/>
            <person name="Tang X.F."/>
            <person name="Huang Y.H."/>
            <person name="Xu Z.Y."/>
            <person name="Chen M.L."/>
            <person name="Du X.Y."/>
            <person name="Qiu B.Y."/>
            <person name="Chen P.T."/>
            <person name="Zhang W."/>
            <person name="Slipinski A."/>
            <person name="Escalona H.E."/>
            <person name="Waterhouse R.M."/>
            <person name="Zwick A."/>
            <person name="Pang H."/>
        </authorList>
    </citation>
    <scope>NUCLEOTIDE SEQUENCE [LARGE SCALE GENOMIC DNA]</scope>
    <source>
        <strain evidence="2">SYSU2018</strain>
    </source>
</reference>
<feature type="non-terminal residue" evidence="2">
    <location>
        <position position="90"/>
    </location>
</feature>
<accession>A0ABD2NHA7</accession>